<sequence>MSSVKQQYVNASEADVLESIKQRWSPYRFESRPVEDGKIVCCLEAARWAASSFNDQPWSWIVARRQESEAFDAMVGCLLESNRAWASRAGVLMISVTRNTFRQNGKPNRVALHDLGQAAAHMALQATQLGLQIHQMAGINLSATKLQYDIPDGHQAQTAIAIGYPDFSKPESDFDRQMHNRETAPRTRLGLSEQVFSEKWGVSSGLVEA</sequence>
<name>A0A5C5YW83_9BACT</name>
<evidence type="ECO:0000256" key="1">
    <source>
        <dbReference type="ARBA" id="ARBA00007118"/>
    </source>
</evidence>
<dbReference type="Proteomes" id="UP000315010">
    <property type="component" value="Unassembled WGS sequence"/>
</dbReference>
<dbReference type="GO" id="GO:0016491">
    <property type="term" value="F:oxidoreductase activity"/>
    <property type="evidence" value="ECO:0007669"/>
    <property type="project" value="UniProtKB-KW"/>
</dbReference>
<dbReference type="EMBL" id="SJPJ01000001">
    <property type="protein sequence ID" value="TWT79245.1"/>
    <property type="molecule type" value="Genomic_DNA"/>
</dbReference>
<dbReference type="PANTHER" id="PTHR43673:SF10">
    <property type="entry name" value="NADH DEHYDROGENASE_NAD(P)H NITROREDUCTASE XCC3605-RELATED"/>
    <property type="match status" value="1"/>
</dbReference>
<dbReference type="InterPro" id="IPR000415">
    <property type="entry name" value="Nitroreductase-like"/>
</dbReference>
<evidence type="ECO:0000313" key="4">
    <source>
        <dbReference type="EMBL" id="TWT79245.1"/>
    </source>
</evidence>
<accession>A0A5C5YW83</accession>
<dbReference type="Gene3D" id="3.40.109.10">
    <property type="entry name" value="NADH Oxidase"/>
    <property type="match status" value="1"/>
</dbReference>
<dbReference type="PANTHER" id="PTHR43673">
    <property type="entry name" value="NAD(P)H NITROREDUCTASE YDGI-RELATED"/>
    <property type="match status" value="1"/>
</dbReference>
<reference evidence="4 5" key="1">
    <citation type="submission" date="2019-02" db="EMBL/GenBank/DDBJ databases">
        <title>Deep-cultivation of Planctomycetes and their phenomic and genomic characterization uncovers novel biology.</title>
        <authorList>
            <person name="Wiegand S."/>
            <person name="Jogler M."/>
            <person name="Boedeker C."/>
            <person name="Pinto D."/>
            <person name="Vollmers J."/>
            <person name="Rivas-Marin E."/>
            <person name="Kohn T."/>
            <person name="Peeters S.H."/>
            <person name="Heuer A."/>
            <person name="Rast P."/>
            <person name="Oberbeckmann S."/>
            <person name="Bunk B."/>
            <person name="Jeske O."/>
            <person name="Meyerdierks A."/>
            <person name="Storesund J.E."/>
            <person name="Kallscheuer N."/>
            <person name="Luecker S."/>
            <person name="Lage O.M."/>
            <person name="Pohl T."/>
            <person name="Merkel B.J."/>
            <person name="Hornburger P."/>
            <person name="Mueller R.-W."/>
            <person name="Bruemmer F."/>
            <person name="Labrenz M."/>
            <person name="Spormann A.M."/>
            <person name="Op Den Camp H."/>
            <person name="Overmann J."/>
            <person name="Amann R."/>
            <person name="Jetten M.S.M."/>
            <person name="Mascher T."/>
            <person name="Medema M.H."/>
            <person name="Devos D.P."/>
            <person name="Kaster A.-K."/>
            <person name="Ovreas L."/>
            <person name="Rohde M."/>
            <person name="Galperin M.Y."/>
            <person name="Jogler C."/>
        </authorList>
    </citation>
    <scope>NUCLEOTIDE SEQUENCE [LARGE SCALE GENOMIC DNA]</scope>
    <source>
        <strain evidence="4 5">CA13</strain>
    </source>
</reference>
<keyword evidence="5" id="KW-1185">Reference proteome</keyword>
<keyword evidence="2" id="KW-0560">Oxidoreductase</keyword>
<comment type="similarity">
    <text evidence="1">Belongs to the nitroreductase family.</text>
</comment>
<protein>
    <submittedName>
        <fullName evidence="4">Malonic semialdehyde reductase</fullName>
    </submittedName>
</protein>
<dbReference type="Pfam" id="PF00881">
    <property type="entry name" value="Nitroreductase"/>
    <property type="match status" value="1"/>
</dbReference>
<gene>
    <name evidence="4" type="ORF">CA13_06430</name>
</gene>
<dbReference type="AlphaFoldDB" id="A0A5C5YW83"/>
<dbReference type="RefSeq" id="WP_146394512.1">
    <property type="nucleotide sequence ID" value="NZ_SJPJ01000001.1"/>
</dbReference>
<dbReference type="OrthoDB" id="9782629at2"/>
<dbReference type="InterPro" id="IPR029479">
    <property type="entry name" value="Nitroreductase"/>
</dbReference>
<evidence type="ECO:0000259" key="3">
    <source>
        <dbReference type="Pfam" id="PF00881"/>
    </source>
</evidence>
<dbReference type="SUPFAM" id="SSF55469">
    <property type="entry name" value="FMN-dependent nitroreductase-like"/>
    <property type="match status" value="1"/>
</dbReference>
<comment type="caution">
    <text evidence="4">The sequence shown here is derived from an EMBL/GenBank/DDBJ whole genome shotgun (WGS) entry which is preliminary data.</text>
</comment>
<feature type="domain" description="Nitroreductase" evidence="3">
    <location>
        <begin position="20"/>
        <end position="164"/>
    </location>
</feature>
<proteinExistence type="inferred from homology"/>
<evidence type="ECO:0000313" key="5">
    <source>
        <dbReference type="Proteomes" id="UP000315010"/>
    </source>
</evidence>
<organism evidence="4 5">
    <name type="scientific">Novipirellula herctigrandis</name>
    <dbReference type="NCBI Taxonomy" id="2527986"/>
    <lineage>
        <taxon>Bacteria</taxon>
        <taxon>Pseudomonadati</taxon>
        <taxon>Planctomycetota</taxon>
        <taxon>Planctomycetia</taxon>
        <taxon>Pirellulales</taxon>
        <taxon>Pirellulaceae</taxon>
        <taxon>Novipirellula</taxon>
    </lineage>
</organism>
<evidence type="ECO:0000256" key="2">
    <source>
        <dbReference type="ARBA" id="ARBA00023002"/>
    </source>
</evidence>
<dbReference type="CDD" id="cd02138">
    <property type="entry name" value="TdsD-like"/>
    <property type="match status" value="1"/>
</dbReference>